<comment type="cofactor">
    <cofactor evidence="1">
        <name>FMN</name>
        <dbReference type="ChEBI" id="CHEBI:58210"/>
    </cofactor>
</comment>
<sequence length="194" mass="22054">MEFTQLLTVTNVKIMKILVIYYERMFEMNKVEVKDFKSCLKPMPDILVSCKGENGEVNALAVGYAGNCSYDPPMVMVGIVPSRYSYHMIKETGEFVVNLVPESLREKYGYLGSKSRRDEDKLVKVDVSYKEGLKVKAPILLDCPVNIECTVVDSIMTGSHEMFIGKVEYIHADENLLDDNGNIDYSKINLLKFR</sequence>
<comment type="similarity">
    <text evidence="3">Belongs to the flavoredoxin family.</text>
</comment>
<dbReference type="PANTHER" id="PTHR43567">
    <property type="entry name" value="FLAVOREDOXIN-RELATED-RELATED"/>
    <property type="match status" value="1"/>
</dbReference>
<dbReference type="InterPro" id="IPR012349">
    <property type="entry name" value="Split_barrel_FMN-bd"/>
</dbReference>
<reference evidence="5 6" key="1">
    <citation type="submission" date="2017-02" db="EMBL/GenBank/DDBJ databases">
        <authorList>
            <person name="Peterson S.W."/>
        </authorList>
    </citation>
    <scope>NUCLEOTIDE SEQUENCE [LARGE SCALE GENOMIC DNA]</scope>
    <source>
        <strain evidence="5 6">M1</strain>
    </source>
</reference>
<evidence type="ECO:0000313" key="5">
    <source>
        <dbReference type="EMBL" id="SKC76636.1"/>
    </source>
</evidence>
<dbReference type="Proteomes" id="UP000190285">
    <property type="component" value="Unassembled WGS sequence"/>
</dbReference>
<evidence type="ECO:0000256" key="3">
    <source>
        <dbReference type="ARBA" id="ARBA00038054"/>
    </source>
</evidence>
<dbReference type="EMBL" id="FUZT01000007">
    <property type="protein sequence ID" value="SKC76636.1"/>
    <property type="molecule type" value="Genomic_DNA"/>
</dbReference>
<evidence type="ECO:0000259" key="4">
    <source>
        <dbReference type="SMART" id="SM00903"/>
    </source>
</evidence>
<dbReference type="Pfam" id="PF01613">
    <property type="entry name" value="Flavin_Reduct"/>
    <property type="match status" value="1"/>
</dbReference>
<dbReference type="AlphaFoldDB" id="A0A1T5LKZ4"/>
<dbReference type="GO" id="GO:0016646">
    <property type="term" value="F:oxidoreductase activity, acting on the CH-NH group of donors, NAD or NADP as acceptor"/>
    <property type="evidence" value="ECO:0007669"/>
    <property type="project" value="UniProtKB-ARBA"/>
</dbReference>
<evidence type="ECO:0000256" key="1">
    <source>
        <dbReference type="ARBA" id="ARBA00001917"/>
    </source>
</evidence>
<feature type="domain" description="Flavin reductase like" evidence="4">
    <location>
        <begin position="39"/>
        <end position="185"/>
    </location>
</feature>
<dbReference type="SUPFAM" id="SSF50475">
    <property type="entry name" value="FMN-binding split barrel"/>
    <property type="match status" value="1"/>
</dbReference>
<dbReference type="SMART" id="SM00903">
    <property type="entry name" value="Flavin_Reduct"/>
    <property type="match status" value="1"/>
</dbReference>
<name>A0A1T5LKZ4_9FIRM</name>
<protein>
    <submittedName>
        <fullName evidence="5">NADH-FMN oxidoreductase RutF, flavin reductase (DIM6/NTAB) family</fullName>
    </submittedName>
</protein>
<dbReference type="STRING" id="36842.SAMN02194393_03014"/>
<dbReference type="InterPro" id="IPR002563">
    <property type="entry name" value="Flavin_Rdtase-like_dom"/>
</dbReference>
<accession>A0A1T5LKZ4</accession>
<dbReference type="Gene3D" id="2.30.110.10">
    <property type="entry name" value="Electron Transport, Fmn-binding Protein, Chain A"/>
    <property type="match status" value="1"/>
</dbReference>
<proteinExistence type="inferred from homology"/>
<keyword evidence="2" id="KW-0285">Flavoprotein</keyword>
<dbReference type="InterPro" id="IPR052174">
    <property type="entry name" value="Flavoredoxin"/>
</dbReference>
<evidence type="ECO:0000313" key="6">
    <source>
        <dbReference type="Proteomes" id="UP000190285"/>
    </source>
</evidence>
<dbReference type="PANTHER" id="PTHR43567:SF1">
    <property type="entry name" value="FLAVOREDOXIN"/>
    <property type="match status" value="1"/>
</dbReference>
<gene>
    <name evidence="5" type="ORF">SAMN02194393_03014</name>
</gene>
<dbReference type="GO" id="GO:0010181">
    <property type="term" value="F:FMN binding"/>
    <property type="evidence" value="ECO:0007669"/>
    <property type="project" value="InterPro"/>
</dbReference>
<organism evidence="5 6">
    <name type="scientific">Maledivibacter halophilus</name>
    <dbReference type="NCBI Taxonomy" id="36842"/>
    <lineage>
        <taxon>Bacteria</taxon>
        <taxon>Bacillati</taxon>
        <taxon>Bacillota</taxon>
        <taxon>Clostridia</taxon>
        <taxon>Peptostreptococcales</taxon>
        <taxon>Caminicellaceae</taxon>
        <taxon>Maledivibacter</taxon>
    </lineage>
</organism>
<evidence type="ECO:0000256" key="2">
    <source>
        <dbReference type="ARBA" id="ARBA00022630"/>
    </source>
</evidence>
<keyword evidence="6" id="KW-1185">Reference proteome</keyword>